<sequence length="811" mass="92725">MERQAESAPKEGIKKGVFWSATPSLLPLTLQLKANYDFSEPFKLVIWNYNSMMNVDCGVKDLRIYASNAIEKKRLLFKGQLSKGSGNPVFNFSDTIFINTEENQPELNEIKVNRPASMQAIMKRRLESGRDRNINDLEKSWKMLDFFQVNESRRNKRVFEEETKHNNLQTSWLHYNSKKSPRKHHKRIELDFHLLELNEIQDSVCIVPELPHGSELVIDILSTWGDIHYVGLTGVEIFQKSGEEIGQLCRIEADPSDINVLPEYGNDPRVVQNLLNGINQTKDDIHMWLAPFVVNQHHLVRIQFPKRSTLALLRLWNYNKSRVHANRGAKDVVIYLDQKVIFYGEIQHAASLELENAEGVETILFTEDEEILELVAKNDILYRTQTVALPKTVEGILRPQTGVTNTLKPLDSETSVNVANSLMKEEVPVPSIFEDYVNMCRDETQELGELSIRILSNWFDQNEGWIAFDAIQFLDENNTPLPTEKASYLIDGKEFGESLQNMVAHNLQVNEAWFGAFQLSHVHEITFSFSRSNSKRMRYIKFWNCNTSNEDTGFGFKNVSISATFLNLHNQNFILRRSPFLTDFDYAQIVDLKQVKLASLNSDRLPVGFIVQINIYMAWGDHYYVGLDGLVIYDEKGEEIHIASTQVKAIPDSVNVLHNVANDSRTPDKLVDGIVHGAEHSWLAPIFSDRINKVYVVFNEPKAITGIQLFNYSKNPDRGVKDFGLILDGKIVTRACLPIFSKKGKGSILSFDKNAFKNTAFAEEDFIIPEEPAAEGKQDVRLINIEDERVERTKVDESLRPMTSLPARKLI</sequence>
<keyword evidence="3" id="KW-1185">Reference proteome</keyword>
<comment type="caution">
    <text evidence="2">The sequence shown here is derived from an EMBL/GenBank/DDBJ whole genome shotgun (WGS) entry which is preliminary data.</text>
</comment>
<evidence type="ECO:0000313" key="3">
    <source>
        <dbReference type="Proteomes" id="UP001626550"/>
    </source>
</evidence>
<gene>
    <name evidence="2" type="ORF">Ciccas_000760</name>
</gene>
<dbReference type="PANTHER" id="PTHR21534:SF0">
    <property type="entry name" value="KATANIN-INTERACTING PROTEIN"/>
    <property type="match status" value="1"/>
</dbReference>
<dbReference type="InterPro" id="IPR026704">
    <property type="entry name" value="KATNIP"/>
</dbReference>
<dbReference type="PANTHER" id="PTHR21534">
    <property type="entry name" value="KATANIN-INTERACTING PROTEIN"/>
    <property type="match status" value="1"/>
</dbReference>
<feature type="domain" description="KATNIP" evidence="1">
    <location>
        <begin position="506"/>
        <end position="737"/>
    </location>
</feature>
<proteinExistence type="predicted"/>
<feature type="domain" description="KATNIP" evidence="1">
    <location>
        <begin position="219"/>
        <end position="344"/>
    </location>
</feature>
<evidence type="ECO:0000259" key="1">
    <source>
        <dbReference type="Pfam" id="PF14652"/>
    </source>
</evidence>
<name>A0ABD2QPY0_9PLAT</name>
<dbReference type="Proteomes" id="UP001626550">
    <property type="component" value="Unassembled WGS sequence"/>
</dbReference>
<dbReference type="AlphaFoldDB" id="A0ABD2QPY0"/>
<organism evidence="2 3">
    <name type="scientific">Cichlidogyrus casuarinus</name>
    <dbReference type="NCBI Taxonomy" id="1844966"/>
    <lineage>
        <taxon>Eukaryota</taxon>
        <taxon>Metazoa</taxon>
        <taxon>Spiralia</taxon>
        <taxon>Lophotrochozoa</taxon>
        <taxon>Platyhelminthes</taxon>
        <taxon>Monogenea</taxon>
        <taxon>Monopisthocotylea</taxon>
        <taxon>Dactylogyridea</taxon>
        <taxon>Ancyrocephalidae</taxon>
        <taxon>Cichlidogyrus</taxon>
    </lineage>
</organism>
<dbReference type="EMBL" id="JBJKFK010000044">
    <property type="protein sequence ID" value="KAL3320556.1"/>
    <property type="molecule type" value="Genomic_DNA"/>
</dbReference>
<dbReference type="Pfam" id="PF14652">
    <property type="entry name" value="DUF4457"/>
    <property type="match status" value="2"/>
</dbReference>
<reference evidence="2 3" key="1">
    <citation type="submission" date="2024-11" db="EMBL/GenBank/DDBJ databases">
        <title>Adaptive evolution of stress response genes in parasites aligns with host niche diversity.</title>
        <authorList>
            <person name="Hahn C."/>
            <person name="Resl P."/>
        </authorList>
    </citation>
    <scope>NUCLEOTIDE SEQUENCE [LARGE SCALE GENOMIC DNA]</scope>
    <source>
        <strain evidence="2">EGGRZ-B1_66</strain>
        <tissue evidence="2">Body</tissue>
    </source>
</reference>
<evidence type="ECO:0000313" key="2">
    <source>
        <dbReference type="EMBL" id="KAL3320556.1"/>
    </source>
</evidence>
<protein>
    <recommendedName>
        <fullName evidence="1">KATNIP domain-containing protein</fullName>
    </recommendedName>
</protein>
<accession>A0ABD2QPY0</accession>
<dbReference type="InterPro" id="IPR027859">
    <property type="entry name" value="KATNIP_dom"/>
</dbReference>